<feature type="transmembrane region" description="Helical" evidence="7">
    <location>
        <begin position="229"/>
        <end position="253"/>
    </location>
</feature>
<accession>C9L589</accession>
<dbReference type="Pfam" id="PF00528">
    <property type="entry name" value="BPD_transp_1"/>
    <property type="match status" value="1"/>
</dbReference>
<feature type="transmembrane region" description="Helical" evidence="7">
    <location>
        <begin position="26"/>
        <end position="49"/>
    </location>
</feature>
<dbReference type="KEGG" id="bhan:CGC63_02100"/>
<protein>
    <submittedName>
        <fullName evidence="9">ABC transporter, permease protein</fullName>
    </submittedName>
</protein>
<evidence type="ECO:0000256" key="1">
    <source>
        <dbReference type="ARBA" id="ARBA00004651"/>
    </source>
</evidence>
<dbReference type="EMBL" id="ABYU02000011">
    <property type="protein sequence ID" value="EEX22321.1"/>
    <property type="molecule type" value="Genomic_DNA"/>
</dbReference>
<feature type="transmembrane region" description="Helical" evidence="7">
    <location>
        <begin position="186"/>
        <end position="208"/>
    </location>
</feature>
<proteinExistence type="inferred from homology"/>
<feature type="transmembrane region" description="Helical" evidence="7">
    <location>
        <begin position="101"/>
        <end position="120"/>
    </location>
</feature>
<evidence type="ECO:0000256" key="3">
    <source>
        <dbReference type="ARBA" id="ARBA00022475"/>
    </source>
</evidence>
<comment type="caution">
    <text evidence="9">The sequence shown here is derived from an EMBL/GenBank/DDBJ whole genome shotgun (WGS) entry which is preliminary data.</text>
</comment>
<evidence type="ECO:0000256" key="4">
    <source>
        <dbReference type="ARBA" id="ARBA00022692"/>
    </source>
</evidence>
<feature type="transmembrane region" description="Helical" evidence="7">
    <location>
        <begin position="289"/>
        <end position="310"/>
    </location>
</feature>
<dbReference type="Gene3D" id="1.10.3720.10">
    <property type="entry name" value="MetI-like"/>
    <property type="match status" value="1"/>
</dbReference>
<dbReference type="STRING" id="537007.BLAHAN_04539"/>
<dbReference type="InterPro" id="IPR000515">
    <property type="entry name" value="MetI-like"/>
</dbReference>
<dbReference type="InterPro" id="IPR050809">
    <property type="entry name" value="UgpAE/MalFG_permease"/>
</dbReference>
<keyword evidence="6 7" id="KW-0472">Membrane</keyword>
<dbReference type="Proteomes" id="UP000003755">
    <property type="component" value="Unassembled WGS sequence"/>
</dbReference>
<evidence type="ECO:0000256" key="2">
    <source>
        <dbReference type="ARBA" id="ARBA00022448"/>
    </source>
</evidence>
<dbReference type="CDD" id="cd06261">
    <property type="entry name" value="TM_PBP2"/>
    <property type="match status" value="1"/>
</dbReference>
<organism evidence="9 10">
    <name type="scientific">Blautia hansenii DSM 20583</name>
    <dbReference type="NCBI Taxonomy" id="537007"/>
    <lineage>
        <taxon>Bacteria</taxon>
        <taxon>Bacillati</taxon>
        <taxon>Bacillota</taxon>
        <taxon>Clostridia</taxon>
        <taxon>Lachnospirales</taxon>
        <taxon>Lachnospiraceae</taxon>
        <taxon>Blautia</taxon>
    </lineage>
</organism>
<evidence type="ECO:0000256" key="5">
    <source>
        <dbReference type="ARBA" id="ARBA00022989"/>
    </source>
</evidence>
<dbReference type="HOGENOM" id="CLU_016047_0_1_9"/>
<evidence type="ECO:0000256" key="6">
    <source>
        <dbReference type="ARBA" id="ARBA00023136"/>
    </source>
</evidence>
<sequence length="323" mass="36716">MWLLHETFQEKEEKERRKQVKKKKPLFKRILAAKELYLLLIPGLVWYLLFAYRPMTELRIAFYDYNVFQGIEGSTFVGLDNFIEFFTGRDFLRVLKNTLMISFWQLLICFPVPIALAICITEMRNKFISRMTQMSTLLTHFISVVVVCGIVINFLSPSTGVVNLFLEKLGIDPIYFMTKPEYFKGIYTLMTLWQNAGFDALVYIAAIMGIDPQLYEAATVDGAGKLKKIFHVTIPGITPTIVTMLILKLGGIIKVGYEAILLLYQPATYSAADVISTYSYRLAFENGNYGLSVAAGLFESVVAFIMVILANKFSKKISDSALW</sequence>
<keyword evidence="10" id="KW-1185">Reference proteome</keyword>
<keyword evidence="3" id="KW-1003">Cell membrane</keyword>
<dbReference type="PANTHER" id="PTHR43227">
    <property type="entry name" value="BLL4140 PROTEIN"/>
    <property type="match status" value="1"/>
</dbReference>
<dbReference type="eggNOG" id="COG4209">
    <property type="taxonomic scope" value="Bacteria"/>
</dbReference>
<gene>
    <name evidence="9" type="ORF">BLAHAN_04539</name>
</gene>
<comment type="subcellular location">
    <subcellularLocation>
        <location evidence="1 7">Cell membrane</location>
        <topology evidence="1 7">Multi-pass membrane protein</topology>
    </subcellularLocation>
</comment>
<dbReference type="AlphaFoldDB" id="C9L589"/>
<dbReference type="GO" id="GO:0005886">
    <property type="term" value="C:plasma membrane"/>
    <property type="evidence" value="ECO:0007669"/>
    <property type="project" value="UniProtKB-SubCell"/>
</dbReference>
<name>C9L589_BLAHA</name>
<keyword evidence="4 7" id="KW-0812">Transmembrane</keyword>
<dbReference type="PANTHER" id="PTHR43227:SF11">
    <property type="entry name" value="BLL4140 PROTEIN"/>
    <property type="match status" value="1"/>
</dbReference>
<feature type="transmembrane region" description="Helical" evidence="7">
    <location>
        <begin position="141"/>
        <end position="166"/>
    </location>
</feature>
<evidence type="ECO:0000313" key="10">
    <source>
        <dbReference type="Proteomes" id="UP000003755"/>
    </source>
</evidence>
<comment type="similarity">
    <text evidence="7">Belongs to the binding-protein-dependent transport system permease family.</text>
</comment>
<keyword evidence="5 7" id="KW-1133">Transmembrane helix</keyword>
<dbReference type="PROSITE" id="PS50928">
    <property type="entry name" value="ABC_TM1"/>
    <property type="match status" value="1"/>
</dbReference>
<reference evidence="9" key="1">
    <citation type="submission" date="2009-09" db="EMBL/GenBank/DDBJ databases">
        <authorList>
            <person name="Weinstock G."/>
            <person name="Sodergren E."/>
            <person name="Clifton S."/>
            <person name="Fulton L."/>
            <person name="Fulton B."/>
            <person name="Courtney L."/>
            <person name="Fronick C."/>
            <person name="Harrison M."/>
            <person name="Strong C."/>
            <person name="Farmer C."/>
            <person name="Delahaunty K."/>
            <person name="Markovic C."/>
            <person name="Hall O."/>
            <person name="Minx P."/>
            <person name="Tomlinson C."/>
            <person name="Mitreva M."/>
            <person name="Nelson J."/>
            <person name="Hou S."/>
            <person name="Wollam A."/>
            <person name="Pepin K.H."/>
            <person name="Johnson M."/>
            <person name="Bhonagiri V."/>
            <person name="Nash W.E."/>
            <person name="Warren W."/>
            <person name="Chinwalla A."/>
            <person name="Mardis E.R."/>
            <person name="Wilson R.K."/>
        </authorList>
    </citation>
    <scope>NUCLEOTIDE SEQUENCE [LARGE SCALE GENOMIC DNA]</scope>
    <source>
        <strain evidence="9">DSM 20583</strain>
    </source>
</reference>
<keyword evidence="2 7" id="KW-0813">Transport</keyword>
<evidence type="ECO:0000259" key="8">
    <source>
        <dbReference type="PROSITE" id="PS50928"/>
    </source>
</evidence>
<dbReference type="SUPFAM" id="SSF161098">
    <property type="entry name" value="MetI-like"/>
    <property type="match status" value="1"/>
</dbReference>
<dbReference type="InterPro" id="IPR035906">
    <property type="entry name" value="MetI-like_sf"/>
</dbReference>
<dbReference type="GO" id="GO:0055085">
    <property type="term" value="P:transmembrane transport"/>
    <property type="evidence" value="ECO:0007669"/>
    <property type="project" value="InterPro"/>
</dbReference>
<evidence type="ECO:0000313" key="9">
    <source>
        <dbReference type="EMBL" id="EEX22321.1"/>
    </source>
</evidence>
<evidence type="ECO:0000256" key="7">
    <source>
        <dbReference type="RuleBase" id="RU363032"/>
    </source>
</evidence>
<feature type="domain" description="ABC transmembrane type-1" evidence="8">
    <location>
        <begin position="95"/>
        <end position="310"/>
    </location>
</feature>